<dbReference type="EMBL" id="CAJPDR010000896">
    <property type="protein sequence ID" value="CAF9943116.1"/>
    <property type="molecule type" value="Genomic_DNA"/>
</dbReference>
<comment type="caution">
    <text evidence="1">The sequence shown here is derived from an EMBL/GenBank/DDBJ whole genome shotgun (WGS) entry which is preliminary data.</text>
</comment>
<proteinExistence type="predicted"/>
<evidence type="ECO:0000313" key="1">
    <source>
        <dbReference type="EMBL" id="CAF9943116.1"/>
    </source>
</evidence>
<organism evidence="1 2">
    <name type="scientific">Alectoria fallacina</name>
    <dbReference type="NCBI Taxonomy" id="1903189"/>
    <lineage>
        <taxon>Eukaryota</taxon>
        <taxon>Fungi</taxon>
        <taxon>Dikarya</taxon>
        <taxon>Ascomycota</taxon>
        <taxon>Pezizomycotina</taxon>
        <taxon>Lecanoromycetes</taxon>
        <taxon>OSLEUM clade</taxon>
        <taxon>Lecanoromycetidae</taxon>
        <taxon>Lecanorales</taxon>
        <taxon>Lecanorineae</taxon>
        <taxon>Parmeliaceae</taxon>
        <taxon>Alectoria</taxon>
    </lineage>
</organism>
<name>A0A8H3J926_9LECA</name>
<dbReference type="Proteomes" id="UP000664203">
    <property type="component" value="Unassembled WGS sequence"/>
</dbReference>
<sequence>MIIPSHVSKGGMGLYGMHTPAGTEIVAATRDPRAADHEQGGKIQSVDNRLVGLEELFKLMLSLTPDFASSEELLGTQALSVSQFEEDQPLAEDYKRHRARISAT</sequence>
<gene>
    <name evidence="1" type="ORF">ALECFALPRED_010618</name>
</gene>
<dbReference type="AlphaFoldDB" id="A0A8H3J926"/>
<accession>A0A8H3J926</accession>
<keyword evidence="2" id="KW-1185">Reference proteome</keyword>
<protein>
    <submittedName>
        <fullName evidence="1">Uncharacterized protein</fullName>
    </submittedName>
</protein>
<evidence type="ECO:0000313" key="2">
    <source>
        <dbReference type="Proteomes" id="UP000664203"/>
    </source>
</evidence>
<reference evidence="1" key="1">
    <citation type="submission" date="2021-03" db="EMBL/GenBank/DDBJ databases">
        <authorList>
            <person name="Tagirdzhanova G."/>
        </authorList>
    </citation>
    <scope>NUCLEOTIDE SEQUENCE</scope>
</reference>